<keyword evidence="14" id="KW-1185">Reference proteome</keyword>
<dbReference type="PANTHER" id="PTHR10077:SF0">
    <property type="entry name" value="CALPASTATIN"/>
    <property type="match status" value="1"/>
</dbReference>
<evidence type="ECO:0000256" key="2">
    <source>
        <dbReference type="ARBA" id="ARBA00009487"/>
    </source>
</evidence>
<evidence type="ECO:0000256" key="5">
    <source>
        <dbReference type="ARBA" id="ARBA00022553"/>
    </source>
</evidence>
<dbReference type="Proteomes" id="UP001369086">
    <property type="component" value="Unassembled WGS sequence"/>
</dbReference>
<gene>
    <name evidence="13" type="ORF">HHUSO_G1773</name>
</gene>
<accession>A0ABR1A5T9</accession>
<feature type="compositionally biased region" description="Polar residues" evidence="12">
    <location>
        <begin position="735"/>
        <end position="751"/>
    </location>
</feature>
<evidence type="ECO:0000256" key="3">
    <source>
        <dbReference type="ARBA" id="ARBA00017619"/>
    </source>
</evidence>
<keyword evidence="5" id="KW-0597">Phosphoprotein</keyword>
<evidence type="ECO:0000256" key="4">
    <source>
        <dbReference type="ARBA" id="ARBA00022499"/>
    </source>
</evidence>
<feature type="compositionally biased region" description="Basic and acidic residues" evidence="12">
    <location>
        <begin position="152"/>
        <end position="161"/>
    </location>
</feature>
<feature type="compositionally biased region" description="Basic and acidic residues" evidence="12">
    <location>
        <begin position="235"/>
        <end position="244"/>
    </location>
</feature>
<evidence type="ECO:0000256" key="12">
    <source>
        <dbReference type="SAM" id="MobiDB-lite"/>
    </source>
</evidence>
<sequence length="774" mass="80004">MPNKSRKKSKAQAEKKAQAAATASKAGGGPGAQQKAPGTAAGSTSQPQSKPAPAPAAAQTATMKPTETKGTQAAKPDPAKTAAAKQPAASSASAPAAVKPKETAPKDQKPSLGTATATTAAAAAAGKESAEKKDKDVTGAVSASLKSSPKPPADKKAKVEESSGMSLDALDALDALGDTLGVAEVEPEAPKPLPKDIVQENLTAEKYKGRVGEREDSLPPNYRFGDTNKDTPIPKAKEEDKTPMDDMAALDALSGDFVSPATSLNVHSAPAPSAATPKPQQKKDKDVTGAVSASLKSSPKPPAAKVEESSGMSLDALDALGDTLGVAEVEPEAPKPLPKDIVQENLTAEKYKGRVGEREDSLPPNYRFGDTNKDTPIPKAKEEDKTPMDDMAALDALSGDFVSPATSLNVHSAPVPSAATPKPQQTPMDNTSALDALAGDFVCPDVSPKVHSAPVPTSEPCAAGKPPNASRQESRGTTAALDALSDTLLPDELPPAPKPVPASAVVKEAKVTEERLERLGDRDDTLPPEYRFLVDKDKDKNGVKPEEKPKKTMGDSAALDALAGDFDSPAAAPTVQCKAAPTVQCKAAPTVQCTAAPTVESSAAPTVQSSAAKSQPVSRQESRGTTAALDALSDTLLPDELPPAPKPVPASAVVKDKMTDKHQPKLGEDENTIPEEYRFKDEKGKGGKDASKQVVKPKDQAQIDKEKGDALDALSMGFTSDSPPQKKAEDKKGVPSSTPAAAKPKTQSTDPSQPPKAKQQLAETTTDPKKTSKS</sequence>
<feature type="compositionally biased region" description="Low complexity" evidence="12">
    <location>
        <begin position="114"/>
        <end position="125"/>
    </location>
</feature>
<feature type="compositionally biased region" description="Basic and acidic residues" evidence="12">
    <location>
        <begin position="379"/>
        <end position="388"/>
    </location>
</feature>
<keyword evidence="10" id="KW-0007">Acetylation</keyword>
<keyword evidence="9" id="KW-0832">Ubl conjugation</keyword>
<feature type="compositionally biased region" description="Low complexity" evidence="12">
    <location>
        <begin position="477"/>
        <end position="491"/>
    </location>
</feature>
<feature type="compositionally biased region" description="Basic and acidic residues" evidence="12">
    <location>
        <begin position="532"/>
        <end position="553"/>
    </location>
</feature>
<feature type="region of interest" description="Disordered" evidence="12">
    <location>
        <begin position="597"/>
        <end position="774"/>
    </location>
</feature>
<feature type="compositionally biased region" description="Low complexity" evidence="12">
    <location>
        <begin position="268"/>
        <end position="279"/>
    </location>
</feature>
<organism evidence="13 14">
    <name type="scientific">Huso huso</name>
    <name type="common">Beluga</name>
    <name type="synonym">Acipenser huso</name>
    <dbReference type="NCBI Taxonomy" id="61971"/>
    <lineage>
        <taxon>Eukaryota</taxon>
        <taxon>Metazoa</taxon>
        <taxon>Chordata</taxon>
        <taxon>Craniata</taxon>
        <taxon>Vertebrata</taxon>
        <taxon>Euteleostomi</taxon>
        <taxon>Actinopterygii</taxon>
        <taxon>Chondrostei</taxon>
        <taxon>Acipenseriformes</taxon>
        <taxon>Acipenseridae</taxon>
        <taxon>Huso</taxon>
    </lineage>
</organism>
<feature type="compositionally biased region" description="Polar residues" evidence="12">
    <location>
        <begin position="422"/>
        <end position="433"/>
    </location>
</feature>
<keyword evidence="6" id="KW-0646">Protease inhibitor</keyword>
<feature type="compositionally biased region" description="Basic and acidic residues" evidence="12">
    <location>
        <begin position="724"/>
        <end position="733"/>
    </location>
</feature>
<evidence type="ECO:0000256" key="11">
    <source>
        <dbReference type="ARBA" id="ARBA00033013"/>
    </source>
</evidence>
<name>A0ABR1A5T9_HUSHU</name>
<feature type="compositionally biased region" description="Basic and acidic residues" evidence="12">
    <location>
        <begin position="675"/>
        <end position="710"/>
    </location>
</feature>
<feature type="region of interest" description="Disordered" evidence="12">
    <location>
        <begin position="184"/>
        <end position="312"/>
    </location>
</feature>
<evidence type="ECO:0000313" key="13">
    <source>
        <dbReference type="EMBL" id="KAK6492431.1"/>
    </source>
</evidence>
<feature type="compositionally biased region" description="Basic and acidic residues" evidence="12">
    <location>
        <begin position="507"/>
        <end position="525"/>
    </location>
</feature>
<feature type="compositionally biased region" description="Basic and acidic residues" evidence="12">
    <location>
        <begin position="193"/>
        <end position="217"/>
    </location>
</feature>
<feature type="compositionally biased region" description="Basic and acidic residues" evidence="12">
    <location>
        <begin position="337"/>
        <end position="361"/>
    </location>
</feature>
<feature type="compositionally biased region" description="Polar residues" evidence="12">
    <location>
        <begin position="597"/>
        <end position="619"/>
    </location>
</feature>
<feature type="compositionally biased region" description="Low complexity" evidence="12">
    <location>
        <begin position="73"/>
        <end position="98"/>
    </location>
</feature>
<protein>
    <recommendedName>
        <fullName evidence="3">Calpastatin</fullName>
    </recommendedName>
    <alternativeName>
        <fullName evidence="11">Calpain inhibitor</fullName>
    </alternativeName>
</protein>
<keyword evidence="4" id="KW-1017">Isopeptide bond</keyword>
<evidence type="ECO:0000256" key="7">
    <source>
        <dbReference type="ARBA" id="ARBA00022704"/>
    </source>
</evidence>
<evidence type="ECO:0000256" key="6">
    <source>
        <dbReference type="ARBA" id="ARBA00022690"/>
    </source>
</evidence>
<dbReference type="InterPro" id="IPR001259">
    <property type="entry name" value="Prot_inh_calpain"/>
</dbReference>
<evidence type="ECO:0000256" key="10">
    <source>
        <dbReference type="ARBA" id="ARBA00022990"/>
    </source>
</evidence>
<dbReference type="PANTHER" id="PTHR10077">
    <property type="entry name" value="CALPASTATIN"/>
    <property type="match status" value="1"/>
</dbReference>
<comment type="caution">
    <text evidence="13">The sequence shown here is derived from an EMBL/GenBank/DDBJ whole genome shotgun (WGS) entry which is preliminary data.</text>
</comment>
<keyword evidence="8" id="KW-0677">Repeat</keyword>
<dbReference type="EMBL" id="JAHFZB010000002">
    <property type="protein sequence ID" value="KAK6492431.1"/>
    <property type="molecule type" value="Genomic_DNA"/>
</dbReference>
<evidence type="ECO:0000256" key="1">
    <source>
        <dbReference type="ARBA" id="ARBA00002637"/>
    </source>
</evidence>
<feature type="region of interest" description="Disordered" evidence="12">
    <location>
        <begin position="329"/>
        <end position="560"/>
    </location>
</feature>
<evidence type="ECO:0000313" key="14">
    <source>
        <dbReference type="Proteomes" id="UP001369086"/>
    </source>
</evidence>
<feature type="region of interest" description="Disordered" evidence="12">
    <location>
        <begin position="1"/>
        <end position="163"/>
    </location>
</feature>
<proteinExistence type="inferred from homology"/>
<keyword evidence="7" id="KW-0789">Thiol protease inhibitor</keyword>
<dbReference type="Pfam" id="PF00748">
    <property type="entry name" value="Calpain_inhib"/>
    <property type="match status" value="4"/>
</dbReference>
<feature type="compositionally biased region" description="Basic residues" evidence="12">
    <location>
        <begin position="1"/>
        <end position="10"/>
    </location>
</feature>
<evidence type="ECO:0000256" key="9">
    <source>
        <dbReference type="ARBA" id="ARBA00022843"/>
    </source>
</evidence>
<evidence type="ECO:0000256" key="8">
    <source>
        <dbReference type="ARBA" id="ARBA00022737"/>
    </source>
</evidence>
<feature type="compositionally biased region" description="Low complexity" evidence="12">
    <location>
        <begin position="625"/>
        <end position="639"/>
    </location>
</feature>
<feature type="compositionally biased region" description="Basic and acidic residues" evidence="12">
    <location>
        <begin position="654"/>
        <end position="668"/>
    </location>
</feature>
<reference evidence="13 14" key="1">
    <citation type="submission" date="2021-05" db="EMBL/GenBank/DDBJ databases">
        <authorList>
            <person name="Zahm M."/>
            <person name="Klopp C."/>
            <person name="Cabau C."/>
            <person name="Kuhl H."/>
            <person name="Suciu R."/>
            <person name="Ciorpac M."/>
            <person name="Holostenco D."/>
            <person name="Gessner J."/>
            <person name="Wuertz S."/>
            <person name="Hohne C."/>
            <person name="Stock M."/>
            <person name="Gislard M."/>
            <person name="Lluch J."/>
            <person name="Milhes M."/>
            <person name="Lampietro C."/>
            <person name="Lopez Roques C."/>
            <person name="Donnadieu C."/>
            <person name="Du K."/>
            <person name="Schartl M."/>
            <person name="Guiguen Y."/>
        </authorList>
    </citation>
    <scope>NUCLEOTIDE SEQUENCE [LARGE SCALE GENOMIC DNA]</scope>
    <source>
        <strain evidence="13">Hh-F2</strain>
        <tissue evidence="13">Blood</tissue>
    </source>
</reference>
<feature type="compositionally biased region" description="Basic and acidic residues" evidence="12">
    <location>
        <begin position="99"/>
        <end position="109"/>
    </location>
</feature>
<comment type="similarity">
    <text evidence="2">Belongs to the protease inhibitor I27 (calpastatin) family.</text>
</comment>
<feature type="compositionally biased region" description="Low complexity" evidence="12">
    <location>
        <begin position="32"/>
        <end position="62"/>
    </location>
</feature>
<feature type="compositionally biased region" description="Basic and acidic residues" evidence="12">
    <location>
        <begin position="128"/>
        <end position="137"/>
    </location>
</feature>
<dbReference type="InterPro" id="IPR026998">
    <property type="entry name" value="Calpastatin"/>
</dbReference>
<comment type="function">
    <text evidence="1">Specific inhibition of calpain (calcium-dependent cysteine protease). Plays a key role in postmortem tenderization of meat and have been proposed to be involved in muscle protein degradation in living tissue.</text>
</comment>